<keyword evidence="3 9" id="KW-0963">Cytoplasm</keyword>
<dbReference type="EMBL" id="QFOZ01000012">
    <property type="protein sequence ID" value="PZP88375.1"/>
    <property type="molecule type" value="Genomic_DNA"/>
</dbReference>
<dbReference type="Proteomes" id="UP000248606">
    <property type="component" value="Unassembled WGS sequence"/>
</dbReference>
<keyword evidence="5 9" id="KW-0548">Nucleotidyltransferase</keyword>
<dbReference type="Pfam" id="PF00712">
    <property type="entry name" value="DNA_pol3_beta"/>
    <property type="match status" value="1"/>
</dbReference>
<dbReference type="InterPro" id="IPR022637">
    <property type="entry name" value="DNA_polIII_beta_cen"/>
</dbReference>
<dbReference type="NCBIfam" id="TIGR00663">
    <property type="entry name" value="dnan"/>
    <property type="match status" value="1"/>
</dbReference>
<evidence type="ECO:0000256" key="8">
    <source>
        <dbReference type="ARBA" id="ARBA00023125"/>
    </source>
</evidence>
<dbReference type="Pfam" id="PF02767">
    <property type="entry name" value="DNA_pol3_beta_2"/>
    <property type="match status" value="1"/>
</dbReference>
<comment type="caution">
    <text evidence="13">The sequence shown here is derived from an EMBL/GenBank/DDBJ whole genome shotgun (WGS) entry which is preliminary data.</text>
</comment>
<keyword evidence="7 9" id="KW-0239">DNA-directed DNA polymerase</keyword>
<dbReference type="InterPro" id="IPR022635">
    <property type="entry name" value="DNA_polIII_beta_C"/>
</dbReference>
<evidence type="ECO:0000256" key="3">
    <source>
        <dbReference type="ARBA" id="ARBA00022490"/>
    </source>
</evidence>
<feature type="domain" description="DNA polymerase III beta sliding clamp central" evidence="11">
    <location>
        <begin position="132"/>
        <end position="255"/>
    </location>
</feature>
<evidence type="ECO:0000256" key="7">
    <source>
        <dbReference type="ARBA" id="ARBA00022932"/>
    </source>
</evidence>
<comment type="subcellular location">
    <subcellularLocation>
        <location evidence="1 9">Cytoplasm</location>
    </subcellularLocation>
</comment>
<evidence type="ECO:0000259" key="11">
    <source>
        <dbReference type="Pfam" id="PF02767"/>
    </source>
</evidence>
<evidence type="ECO:0000313" key="13">
    <source>
        <dbReference type="EMBL" id="PZP88375.1"/>
    </source>
</evidence>
<comment type="subunit">
    <text evidence="9">Forms a ring-shaped head-to-tail homodimer around DNA.</text>
</comment>
<dbReference type="InterPro" id="IPR022634">
    <property type="entry name" value="DNA_polIII_beta_N"/>
</dbReference>
<dbReference type="GO" id="GO:0009360">
    <property type="term" value="C:DNA polymerase III complex"/>
    <property type="evidence" value="ECO:0007669"/>
    <property type="project" value="InterPro"/>
</dbReference>
<dbReference type="PIRSF" id="PIRSF000804">
    <property type="entry name" value="DNA_pol_III_b"/>
    <property type="match status" value="1"/>
</dbReference>
<evidence type="ECO:0000256" key="6">
    <source>
        <dbReference type="ARBA" id="ARBA00022705"/>
    </source>
</evidence>
<dbReference type="PANTHER" id="PTHR30478">
    <property type="entry name" value="DNA POLYMERASE III SUBUNIT BETA"/>
    <property type="match status" value="1"/>
</dbReference>
<protein>
    <recommendedName>
        <fullName evidence="9">Beta sliding clamp</fullName>
    </recommendedName>
</protein>
<dbReference type="GO" id="GO:0005737">
    <property type="term" value="C:cytoplasm"/>
    <property type="evidence" value="ECO:0007669"/>
    <property type="project" value="UniProtKB-SubCell"/>
</dbReference>
<dbReference type="SUPFAM" id="SSF55979">
    <property type="entry name" value="DNA clamp"/>
    <property type="match status" value="3"/>
</dbReference>
<dbReference type="Pfam" id="PF02768">
    <property type="entry name" value="DNA_pol3_beta_3"/>
    <property type="match status" value="1"/>
</dbReference>
<keyword evidence="8" id="KW-0238">DNA-binding</keyword>
<evidence type="ECO:0000313" key="14">
    <source>
        <dbReference type="Proteomes" id="UP000248606"/>
    </source>
</evidence>
<dbReference type="AlphaFoldDB" id="A0A2W5I8C2"/>
<dbReference type="GO" id="GO:0003677">
    <property type="term" value="F:DNA binding"/>
    <property type="evidence" value="ECO:0007669"/>
    <property type="project" value="UniProtKB-UniRule"/>
</dbReference>
<dbReference type="InterPro" id="IPR001001">
    <property type="entry name" value="DNA_polIII_beta"/>
</dbReference>
<evidence type="ECO:0000256" key="9">
    <source>
        <dbReference type="PIRNR" id="PIRNR000804"/>
    </source>
</evidence>
<comment type="similarity">
    <text evidence="2 9">Belongs to the beta sliding clamp family.</text>
</comment>
<evidence type="ECO:0000256" key="5">
    <source>
        <dbReference type="ARBA" id="ARBA00022695"/>
    </source>
</evidence>
<name>A0A2W5I8C2_9ACTN</name>
<dbReference type="InterPro" id="IPR046938">
    <property type="entry name" value="DNA_clamp_sf"/>
</dbReference>
<proteinExistence type="inferred from homology"/>
<keyword evidence="6 9" id="KW-0235">DNA replication</keyword>
<dbReference type="GO" id="GO:0006271">
    <property type="term" value="P:DNA strand elongation involved in DNA replication"/>
    <property type="evidence" value="ECO:0007669"/>
    <property type="project" value="TreeGrafter"/>
</dbReference>
<reference evidence="13 14" key="1">
    <citation type="submission" date="2017-08" db="EMBL/GenBank/DDBJ databases">
        <title>Infants hospitalized years apart are colonized by the same room-sourced microbial strains.</title>
        <authorList>
            <person name="Brooks B."/>
            <person name="Olm M.R."/>
            <person name="Firek B.A."/>
            <person name="Baker R."/>
            <person name="Thomas B.C."/>
            <person name="Morowitz M.J."/>
            <person name="Banfield J.F."/>
        </authorList>
    </citation>
    <scope>NUCLEOTIDE SEQUENCE [LARGE SCALE GENOMIC DNA]</scope>
    <source>
        <strain evidence="13">S2_006_000_R1_57</strain>
    </source>
</reference>
<feature type="domain" description="DNA polymerase III beta sliding clamp C-terminal" evidence="12">
    <location>
        <begin position="258"/>
        <end position="362"/>
    </location>
</feature>
<evidence type="ECO:0000256" key="1">
    <source>
        <dbReference type="ARBA" id="ARBA00004496"/>
    </source>
</evidence>
<dbReference type="PANTHER" id="PTHR30478:SF0">
    <property type="entry name" value="BETA SLIDING CLAMP"/>
    <property type="match status" value="1"/>
</dbReference>
<evidence type="ECO:0000259" key="10">
    <source>
        <dbReference type="Pfam" id="PF00712"/>
    </source>
</evidence>
<sequence>MELTDMNFRVDHSDFADAVAWVAHNIPSHPLEPILAGVLLTANDEGLTINGFDYEISTEVTIPAEVVDNGSVVVSGKLLADITRSLPKDTATVNVDGAKLHISCGNARFTLPTMPVEDYPNLPNLPTKTGSIPVDVFVDAVKQVAIAAGKDDSIPMLTGIRMEINDVTVTLAATDRFRLAVRTFEWDPFAQFSDSAVLIPSKMLSETAKTFAATSTAPVELALGGTDEELGGEGLLGIVGENRRTTTRLLDAQFPPFRTLLPQSHTAIATMDIAPLAASIKRVSLMSDRGAQVRLAFANGEVVLTAGGDDSGEAEETLPVRYWGEPMTIAFNPSYVLDGLSVIEDTTVTFGFTNPNRPAIIIPGITEEPDTNNDGEYISPDTDYTYLLMPVRLPG</sequence>
<dbReference type="GO" id="GO:0008408">
    <property type="term" value="F:3'-5' exonuclease activity"/>
    <property type="evidence" value="ECO:0007669"/>
    <property type="project" value="InterPro"/>
</dbReference>
<dbReference type="RefSeq" id="WP_290599103.1">
    <property type="nucleotide sequence ID" value="NZ_JBHWSZ010000040.1"/>
</dbReference>
<dbReference type="FunFam" id="3.10.150.10:FF:000005">
    <property type="entry name" value="Beta sliding clamp"/>
    <property type="match status" value="1"/>
</dbReference>
<comment type="function">
    <text evidence="9">Confers DNA tethering and processivity to DNA polymerases and other proteins. Acts as a clamp, forming a ring around DNA (a reaction catalyzed by the clamp-loading complex) which diffuses in an ATP-independent manner freely and bidirectionally along dsDNA. Initially characterized for its ability to contact the catalytic subunit of DNA polymerase III (Pol III), a complex, multichain enzyme responsible for most of the replicative synthesis in bacteria; Pol III exhibits 3'-5' exonuclease proofreading activity. The beta chain is required for initiation of replication as well as for processivity of DNA replication.</text>
</comment>
<evidence type="ECO:0000256" key="4">
    <source>
        <dbReference type="ARBA" id="ARBA00022679"/>
    </source>
</evidence>
<organism evidence="13 14">
    <name type="scientific">Lawsonella clevelandensis</name>
    <dbReference type="NCBI Taxonomy" id="1528099"/>
    <lineage>
        <taxon>Bacteria</taxon>
        <taxon>Bacillati</taxon>
        <taxon>Actinomycetota</taxon>
        <taxon>Actinomycetes</taxon>
        <taxon>Mycobacteriales</taxon>
        <taxon>Lawsonellaceae</taxon>
        <taxon>Lawsonella</taxon>
    </lineage>
</organism>
<gene>
    <name evidence="13" type="ORF">DI579_06595</name>
</gene>
<dbReference type="Gene3D" id="3.10.150.10">
    <property type="entry name" value="DNA Polymerase III, subunit A, domain 2"/>
    <property type="match status" value="3"/>
</dbReference>
<evidence type="ECO:0000256" key="2">
    <source>
        <dbReference type="ARBA" id="ARBA00010752"/>
    </source>
</evidence>
<dbReference type="CDD" id="cd00140">
    <property type="entry name" value="beta_clamp"/>
    <property type="match status" value="1"/>
</dbReference>
<dbReference type="SMART" id="SM00480">
    <property type="entry name" value="POL3Bc"/>
    <property type="match status" value="1"/>
</dbReference>
<dbReference type="GO" id="GO:0003887">
    <property type="term" value="F:DNA-directed DNA polymerase activity"/>
    <property type="evidence" value="ECO:0007669"/>
    <property type="project" value="UniProtKB-UniRule"/>
</dbReference>
<accession>A0A2W5I8C2</accession>
<feature type="domain" description="DNA polymerase III beta sliding clamp N-terminal" evidence="10">
    <location>
        <begin position="6"/>
        <end position="123"/>
    </location>
</feature>
<evidence type="ECO:0000259" key="12">
    <source>
        <dbReference type="Pfam" id="PF02768"/>
    </source>
</evidence>
<keyword evidence="4 9" id="KW-0808">Transferase</keyword>